<dbReference type="EMBL" id="JADCTT010000011">
    <property type="protein sequence ID" value="KAF9746869.1"/>
    <property type="molecule type" value="Genomic_DNA"/>
</dbReference>
<evidence type="ECO:0000313" key="10">
    <source>
        <dbReference type="Proteomes" id="UP000616885"/>
    </source>
</evidence>
<feature type="transmembrane region" description="Helical" evidence="7">
    <location>
        <begin position="164"/>
        <end position="189"/>
    </location>
</feature>
<feature type="transmembrane region" description="Helical" evidence="7">
    <location>
        <begin position="209"/>
        <end position="228"/>
    </location>
</feature>
<comment type="similarity">
    <text evidence="5">Belongs to the SAT4 family.</text>
</comment>
<evidence type="ECO:0000256" key="1">
    <source>
        <dbReference type="ARBA" id="ARBA00004141"/>
    </source>
</evidence>
<feature type="compositionally biased region" description="Low complexity" evidence="6">
    <location>
        <begin position="337"/>
        <end position="349"/>
    </location>
</feature>
<comment type="subcellular location">
    <subcellularLocation>
        <location evidence="1">Membrane</location>
        <topology evidence="1">Multi-pass membrane protein</topology>
    </subcellularLocation>
</comment>
<keyword evidence="3 7" id="KW-1133">Transmembrane helix</keyword>
<feature type="transmembrane region" description="Helical" evidence="7">
    <location>
        <begin position="279"/>
        <end position="301"/>
    </location>
</feature>
<dbReference type="PANTHER" id="PTHR33048">
    <property type="entry name" value="PTH11-LIKE INTEGRAL MEMBRANE PROTEIN (AFU_ORTHOLOGUE AFUA_5G11245)"/>
    <property type="match status" value="1"/>
</dbReference>
<feature type="region of interest" description="Disordered" evidence="6">
    <location>
        <begin position="369"/>
        <end position="394"/>
    </location>
</feature>
<dbReference type="PANTHER" id="PTHR33048:SF108">
    <property type="entry name" value="INTEGRAL MEMBRANE PROTEIN"/>
    <property type="match status" value="1"/>
</dbReference>
<evidence type="ECO:0000256" key="6">
    <source>
        <dbReference type="SAM" id="MobiDB-lite"/>
    </source>
</evidence>
<feature type="compositionally biased region" description="Basic and acidic residues" evidence="6">
    <location>
        <begin position="385"/>
        <end position="394"/>
    </location>
</feature>
<feature type="transmembrane region" description="Helical" evidence="7">
    <location>
        <begin position="124"/>
        <end position="152"/>
    </location>
</feature>
<dbReference type="InterPro" id="IPR049326">
    <property type="entry name" value="Rhodopsin_dom_fungi"/>
</dbReference>
<evidence type="ECO:0000313" key="9">
    <source>
        <dbReference type="EMBL" id="KAF9746869.1"/>
    </source>
</evidence>
<feature type="region of interest" description="Disordered" evidence="6">
    <location>
        <begin position="337"/>
        <end position="357"/>
    </location>
</feature>
<evidence type="ECO:0000256" key="3">
    <source>
        <dbReference type="ARBA" id="ARBA00022989"/>
    </source>
</evidence>
<protein>
    <recommendedName>
        <fullName evidence="8">Rhodopsin domain-containing protein</fullName>
    </recommendedName>
</protein>
<dbReference type="InterPro" id="IPR052337">
    <property type="entry name" value="SAT4-like"/>
</dbReference>
<feature type="domain" description="Rhodopsin" evidence="8">
    <location>
        <begin position="65"/>
        <end position="303"/>
    </location>
</feature>
<gene>
    <name evidence="9" type="ORF">IM811_003774</name>
</gene>
<dbReference type="Pfam" id="PF20684">
    <property type="entry name" value="Fung_rhodopsin"/>
    <property type="match status" value="1"/>
</dbReference>
<evidence type="ECO:0000256" key="4">
    <source>
        <dbReference type="ARBA" id="ARBA00023136"/>
    </source>
</evidence>
<keyword evidence="2 7" id="KW-0812">Transmembrane</keyword>
<feature type="transmembrane region" description="Helical" evidence="7">
    <location>
        <begin position="43"/>
        <end position="65"/>
    </location>
</feature>
<name>A0A8H7KBJ9_BIOOC</name>
<feature type="transmembrane region" description="Helical" evidence="7">
    <location>
        <begin position="240"/>
        <end position="259"/>
    </location>
</feature>
<feature type="transmembrane region" description="Helical" evidence="7">
    <location>
        <begin position="86"/>
        <end position="104"/>
    </location>
</feature>
<dbReference type="AlphaFoldDB" id="A0A8H7KBJ9"/>
<organism evidence="9 10">
    <name type="scientific">Bionectria ochroleuca</name>
    <name type="common">Gliocladium roseum</name>
    <dbReference type="NCBI Taxonomy" id="29856"/>
    <lineage>
        <taxon>Eukaryota</taxon>
        <taxon>Fungi</taxon>
        <taxon>Dikarya</taxon>
        <taxon>Ascomycota</taxon>
        <taxon>Pezizomycotina</taxon>
        <taxon>Sordariomycetes</taxon>
        <taxon>Hypocreomycetidae</taxon>
        <taxon>Hypocreales</taxon>
        <taxon>Bionectriaceae</taxon>
        <taxon>Clonostachys</taxon>
    </lineage>
</organism>
<comment type="caution">
    <text evidence="9">The sequence shown here is derived from an EMBL/GenBank/DDBJ whole genome shotgun (WGS) entry which is preliminary data.</text>
</comment>
<sequence>MERFIPEYLASSPVARADDDTGSVGVLPAPPGVTPDLQNPRDAGRKTCIIIMSVCLGLVTILFFLRSYVKIRLVRNSFLEDVTCTIAWAMIVVYTATVLMTNSYGVGYHVWEISQETYSNSLKWLWGCSVAYCPAAFFTKTTLLLLIARVFAVEERTARAIHCFIIFILILYLPIQIVKTIICLPIRSYWDKSVPGRCLDQKKAFVVDLSVAILTDLVILLLPIPLTWNLRMPRKQKLKIWALLGTGGAAVATTVYRMVKAIQFMHQNDVTADIVALDLSTMVELTIGFSCACLPALNILFQRRSNQRSDGNSPRTSHNNSPWRSWKWGFMSSMGKPTSSTTIHHSTPSRLPSVTETKAGPVNFDVELAMISGPDGGDATVQNPRENEEDRNGDHWFVHERANSLDGRRQGWLDPEIHQQAQKPASSGDVSEDSRTSVTNPSTELARVSGNRPWSRIFDGTDNSPPP</sequence>
<evidence type="ECO:0000256" key="7">
    <source>
        <dbReference type="SAM" id="Phobius"/>
    </source>
</evidence>
<evidence type="ECO:0000256" key="2">
    <source>
        <dbReference type="ARBA" id="ARBA00022692"/>
    </source>
</evidence>
<proteinExistence type="inferred from homology"/>
<accession>A0A8H7KBJ9</accession>
<evidence type="ECO:0000256" key="5">
    <source>
        <dbReference type="ARBA" id="ARBA00038359"/>
    </source>
</evidence>
<feature type="region of interest" description="Disordered" evidence="6">
    <location>
        <begin position="419"/>
        <end position="467"/>
    </location>
</feature>
<dbReference type="GO" id="GO:0016020">
    <property type="term" value="C:membrane"/>
    <property type="evidence" value="ECO:0007669"/>
    <property type="project" value="UniProtKB-SubCell"/>
</dbReference>
<keyword evidence="4 7" id="KW-0472">Membrane</keyword>
<feature type="compositionally biased region" description="Polar residues" evidence="6">
    <location>
        <begin position="419"/>
        <end position="429"/>
    </location>
</feature>
<dbReference type="Proteomes" id="UP000616885">
    <property type="component" value="Unassembled WGS sequence"/>
</dbReference>
<reference evidence="9" key="1">
    <citation type="submission" date="2020-10" db="EMBL/GenBank/DDBJ databases">
        <title>High-Quality Genome Resource of Clonostachys rosea strain S41 by Oxford Nanopore Long-Read Sequencing.</title>
        <authorList>
            <person name="Wang H."/>
        </authorList>
    </citation>
    <scope>NUCLEOTIDE SEQUENCE</scope>
    <source>
        <strain evidence="9">S41</strain>
    </source>
</reference>
<evidence type="ECO:0000259" key="8">
    <source>
        <dbReference type="Pfam" id="PF20684"/>
    </source>
</evidence>